<dbReference type="InParanoid" id="B4N0F1"/>
<evidence type="ECO:0000256" key="10">
    <source>
        <dbReference type="RuleBase" id="RU351113"/>
    </source>
</evidence>
<comment type="caution">
    <text evidence="10">Lacks conserved residue(s) required for the propagation of feature annotation.</text>
</comment>
<proteinExistence type="inferred from homology"/>
<reference evidence="12 13" key="1">
    <citation type="journal article" date="2007" name="Nature">
        <title>Evolution of genes and genomes on the Drosophila phylogeny.</title>
        <authorList>
            <consortium name="Drosophila 12 Genomes Consortium"/>
            <person name="Clark A.G."/>
            <person name="Eisen M.B."/>
            <person name="Smith D.R."/>
            <person name="Bergman C.M."/>
            <person name="Oliver B."/>
            <person name="Markow T.A."/>
            <person name="Kaufman T.C."/>
            <person name="Kellis M."/>
            <person name="Gelbart W."/>
            <person name="Iyer V.N."/>
            <person name="Pollard D.A."/>
            <person name="Sackton T.B."/>
            <person name="Larracuente A.M."/>
            <person name="Singh N.D."/>
            <person name="Abad J.P."/>
            <person name="Abt D.N."/>
            <person name="Adryan B."/>
            <person name="Aguade M."/>
            <person name="Akashi H."/>
            <person name="Anderson W.W."/>
            <person name="Aquadro C.F."/>
            <person name="Ardell D.H."/>
            <person name="Arguello R."/>
            <person name="Artieri C.G."/>
            <person name="Barbash D.A."/>
            <person name="Barker D."/>
            <person name="Barsanti P."/>
            <person name="Batterham P."/>
            <person name="Batzoglou S."/>
            <person name="Begun D."/>
            <person name="Bhutkar A."/>
            <person name="Blanco E."/>
            <person name="Bosak S.A."/>
            <person name="Bradley R.K."/>
            <person name="Brand A.D."/>
            <person name="Brent M.R."/>
            <person name="Brooks A.N."/>
            <person name="Brown R.H."/>
            <person name="Butlin R.K."/>
            <person name="Caggese C."/>
            <person name="Calvi B.R."/>
            <person name="Bernardo de Carvalho A."/>
            <person name="Caspi A."/>
            <person name="Castrezana S."/>
            <person name="Celniker S.E."/>
            <person name="Chang J.L."/>
            <person name="Chapple C."/>
            <person name="Chatterji S."/>
            <person name="Chinwalla A."/>
            <person name="Civetta A."/>
            <person name="Clifton S.W."/>
            <person name="Comeron J.M."/>
            <person name="Costello J.C."/>
            <person name="Coyne J.A."/>
            <person name="Daub J."/>
            <person name="David R.G."/>
            <person name="Delcher A.L."/>
            <person name="Delehaunty K."/>
            <person name="Do C.B."/>
            <person name="Ebling H."/>
            <person name="Edwards K."/>
            <person name="Eickbush T."/>
            <person name="Evans J.D."/>
            <person name="Filipski A."/>
            <person name="Findeiss S."/>
            <person name="Freyhult E."/>
            <person name="Fulton L."/>
            <person name="Fulton R."/>
            <person name="Garcia A.C."/>
            <person name="Gardiner A."/>
            <person name="Garfield D.A."/>
            <person name="Garvin B.E."/>
            <person name="Gibson G."/>
            <person name="Gilbert D."/>
            <person name="Gnerre S."/>
            <person name="Godfrey J."/>
            <person name="Good R."/>
            <person name="Gotea V."/>
            <person name="Gravely B."/>
            <person name="Greenberg A.J."/>
            <person name="Griffiths-Jones S."/>
            <person name="Gross S."/>
            <person name="Guigo R."/>
            <person name="Gustafson E.A."/>
            <person name="Haerty W."/>
            <person name="Hahn M.W."/>
            <person name="Halligan D.L."/>
            <person name="Halpern A.L."/>
            <person name="Halter G.M."/>
            <person name="Han M.V."/>
            <person name="Heger A."/>
            <person name="Hillier L."/>
            <person name="Hinrichs A.S."/>
            <person name="Holmes I."/>
            <person name="Hoskins R.A."/>
            <person name="Hubisz M.J."/>
            <person name="Hultmark D."/>
            <person name="Huntley M.A."/>
            <person name="Jaffe D.B."/>
            <person name="Jagadeeshan S."/>
            <person name="Jeck W.R."/>
            <person name="Johnson J."/>
            <person name="Jones C.D."/>
            <person name="Jordan W.C."/>
            <person name="Karpen G.H."/>
            <person name="Kataoka E."/>
            <person name="Keightley P.D."/>
            <person name="Kheradpour P."/>
            <person name="Kirkness E.F."/>
            <person name="Koerich L.B."/>
            <person name="Kristiansen K."/>
            <person name="Kudrna D."/>
            <person name="Kulathinal R.J."/>
            <person name="Kumar S."/>
            <person name="Kwok R."/>
            <person name="Lander E."/>
            <person name="Langley C.H."/>
            <person name="Lapoint R."/>
            <person name="Lazzaro B.P."/>
            <person name="Lee S.J."/>
            <person name="Levesque L."/>
            <person name="Li R."/>
            <person name="Lin C.F."/>
            <person name="Lin M.F."/>
            <person name="Lindblad-Toh K."/>
            <person name="Llopart A."/>
            <person name="Long M."/>
            <person name="Low L."/>
            <person name="Lozovsky E."/>
            <person name="Lu J."/>
            <person name="Luo M."/>
            <person name="Machado C.A."/>
            <person name="Makalowski W."/>
            <person name="Marzo M."/>
            <person name="Matsuda M."/>
            <person name="Matzkin L."/>
            <person name="McAllister B."/>
            <person name="McBride C.S."/>
            <person name="McKernan B."/>
            <person name="McKernan K."/>
            <person name="Mendez-Lago M."/>
            <person name="Minx P."/>
            <person name="Mollenhauer M.U."/>
            <person name="Montooth K."/>
            <person name="Mount S.M."/>
            <person name="Mu X."/>
            <person name="Myers E."/>
            <person name="Negre B."/>
            <person name="Newfeld S."/>
            <person name="Nielsen R."/>
            <person name="Noor M.A."/>
            <person name="O'Grady P."/>
            <person name="Pachter L."/>
            <person name="Papaceit M."/>
            <person name="Parisi M.J."/>
            <person name="Parisi M."/>
            <person name="Parts L."/>
            <person name="Pedersen J.S."/>
            <person name="Pesole G."/>
            <person name="Phillippy A.M."/>
            <person name="Ponting C.P."/>
            <person name="Pop M."/>
            <person name="Porcelli D."/>
            <person name="Powell J.R."/>
            <person name="Prohaska S."/>
            <person name="Pruitt K."/>
            <person name="Puig M."/>
            <person name="Quesneville H."/>
            <person name="Ram K.R."/>
            <person name="Rand D."/>
            <person name="Rasmussen M.D."/>
            <person name="Reed L.K."/>
            <person name="Reenan R."/>
            <person name="Reily A."/>
            <person name="Remington K.A."/>
            <person name="Rieger T.T."/>
            <person name="Ritchie M.G."/>
            <person name="Robin C."/>
            <person name="Rogers Y.H."/>
            <person name="Rohde C."/>
            <person name="Rozas J."/>
            <person name="Rubenfield M.J."/>
            <person name="Ruiz A."/>
            <person name="Russo S."/>
            <person name="Salzberg S.L."/>
            <person name="Sanchez-Gracia A."/>
            <person name="Saranga D.J."/>
            <person name="Sato H."/>
            <person name="Schaeffer S.W."/>
            <person name="Schatz M.C."/>
            <person name="Schlenke T."/>
            <person name="Schwartz R."/>
            <person name="Segarra C."/>
            <person name="Singh R.S."/>
            <person name="Sirot L."/>
            <person name="Sirota M."/>
            <person name="Sisneros N.B."/>
            <person name="Smith C.D."/>
            <person name="Smith T.F."/>
            <person name="Spieth J."/>
            <person name="Stage D.E."/>
            <person name="Stark A."/>
            <person name="Stephan W."/>
            <person name="Strausberg R.L."/>
            <person name="Strempel S."/>
            <person name="Sturgill D."/>
            <person name="Sutton G."/>
            <person name="Sutton G.G."/>
            <person name="Tao W."/>
            <person name="Teichmann S."/>
            <person name="Tobari Y.N."/>
            <person name="Tomimura Y."/>
            <person name="Tsolas J.M."/>
            <person name="Valente V.L."/>
            <person name="Venter E."/>
            <person name="Venter J.C."/>
            <person name="Vicario S."/>
            <person name="Vieira F.G."/>
            <person name="Vilella A.J."/>
            <person name="Villasante A."/>
            <person name="Walenz B."/>
            <person name="Wang J."/>
            <person name="Wasserman M."/>
            <person name="Watts T."/>
            <person name="Wilson D."/>
            <person name="Wilson R.K."/>
            <person name="Wing R.A."/>
            <person name="Wolfner M.F."/>
            <person name="Wong A."/>
            <person name="Wong G.K."/>
            <person name="Wu C.I."/>
            <person name="Wu G."/>
            <person name="Yamamoto D."/>
            <person name="Yang H.P."/>
            <person name="Yang S.P."/>
            <person name="Yorke J.A."/>
            <person name="Yoshida K."/>
            <person name="Zdobnov E."/>
            <person name="Zhang P."/>
            <person name="Zhang Y."/>
            <person name="Zimin A.V."/>
            <person name="Baldwin J."/>
            <person name="Abdouelleil A."/>
            <person name="Abdulkadir J."/>
            <person name="Abebe A."/>
            <person name="Abera B."/>
            <person name="Abreu J."/>
            <person name="Acer S.C."/>
            <person name="Aftuck L."/>
            <person name="Alexander A."/>
            <person name="An P."/>
            <person name="Anderson E."/>
            <person name="Anderson S."/>
            <person name="Arachi H."/>
            <person name="Azer M."/>
            <person name="Bachantsang P."/>
            <person name="Barry A."/>
            <person name="Bayul T."/>
            <person name="Berlin A."/>
            <person name="Bessette D."/>
            <person name="Bloom T."/>
            <person name="Blye J."/>
            <person name="Boguslavskiy L."/>
            <person name="Bonnet C."/>
            <person name="Boukhgalter B."/>
            <person name="Bourzgui I."/>
            <person name="Brown A."/>
            <person name="Cahill P."/>
            <person name="Channer S."/>
            <person name="Cheshatsang Y."/>
            <person name="Chuda L."/>
            <person name="Citroen M."/>
            <person name="Collymore A."/>
            <person name="Cooke P."/>
            <person name="Costello M."/>
            <person name="D'Aco K."/>
            <person name="Daza R."/>
            <person name="De Haan G."/>
            <person name="DeGray S."/>
            <person name="DeMaso C."/>
            <person name="Dhargay N."/>
            <person name="Dooley K."/>
            <person name="Dooley E."/>
            <person name="Doricent M."/>
            <person name="Dorje P."/>
            <person name="Dorjee K."/>
            <person name="Dupes A."/>
            <person name="Elong R."/>
            <person name="Falk J."/>
            <person name="Farina A."/>
            <person name="Faro S."/>
            <person name="Ferguson D."/>
            <person name="Fisher S."/>
            <person name="Foley C.D."/>
            <person name="Franke A."/>
            <person name="Friedrich D."/>
            <person name="Gadbois L."/>
            <person name="Gearin G."/>
            <person name="Gearin C.R."/>
            <person name="Giannoukos G."/>
            <person name="Goode T."/>
            <person name="Graham J."/>
            <person name="Grandbois E."/>
            <person name="Grewal S."/>
            <person name="Gyaltsen K."/>
            <person name="Hafez N."/>
            <person name="Hagos B."/>
            <person name="Hall J."/>
            <person name="Henson C."/>
            <person name="Hollinger A."/>
            <person name="Honan T."/>
            <person name="Huard M.D."/>
            <person name="Hughes L."/>
            <person name="Hurhula B."/>
            <person name="Husby M.E."/>
            <person name="Kamat A."/>
            <person name="Kanga B."/>
            <person name="Kashin S."/>
            <person name="Khazanovich D."/>
            <person name="Kisner P."/>
            <person name="Lance K."/>
            <person name="Lara M."/>
            <person name="Lee W."/>
            <person name="Lennon N."/>
            <person name="Letendre F."/>
            <person name="LeVine R."/>
            <person name="Lipovsky A."/>
            <person name="Liu X."/>
            <person name="Liu J."/>
            <person name="Liu S."/>
            <person name="Lokyitsang T."/>
            <person name="Lokyitsang Y."/>
            <person name="Lubonja R."/>
            <person name="Lui A."/>
            <person name="MacDonald P."/>
            <person name="Magnisalis V."/>
            <person name="Maru K."/>
            <person name="Matthews C."/>
            <person name="McCusker W."/>
            <person name="McDonough S."/>
            <person name="Mehta T."/>
            <person name="Meldrim J."/>
            <person name="Meneus L."/>
            <person name="Mihai O."/>
            <person name="Mihalev A."/>
            <person name="Mihova T."/>
            <person name="Mittelman R."/>
            <person name="Mlenga V."/>
            <person name="Montmayeur A."/>
            <person name="Mulrain L."/>
            <person name="Navidi A."/>
            <person name="Naylor J."/>
            <person name="Negash T."/>
            <person name="Nguyen T."/>
            <person name="Nguyen N."/>
            <person name="Nicol R."/>
            <person name="Norbu C."/>
            <person name="Norbu N."/>
            <person name="Novod N."/>
            <person name="O'Neill B."/>
            <person name="Osman S."/>
            <person name="Markiewicz E."/>
            <person name="Oyono O.L."/>
            <person name="Patti C."/>
            <person name="Phunkhang P."/>
            <person name="Pierre F."/>
            <person name="Priest M."/>
            <person name="Raghuraman S."/>
            <person name="Rege F."/>
            <person name="Reyes R."/>
            <person name="Rise C."/>
            <person name="Rogov P."/>
            <person name="Ross K."/>
            <person name="Ryan E."/>
            <person name="Settipalli S."/>
            <person name="Shea T."/>
            <person name="Sherpa N."/>
            <person name="Shi L."/>
            <person name="Shih D."/>
            <person name="Sparrow T."/>
            <person name="Spaulding J."/>
            <person name="Stalker J."/>
            <person name="Stange-Thomann N."/>
            <person name="Stavropoulos S."/>
            <person name="Stone C."/>
            <person name="Strader C."/>
            <person name="Tesfaye S."/>
            <person name="Thomson T."/>
            <person name="Thoulutsang Y."/>
            <person name="Thoulutsang D."/>
            <person name="Topham K."/>
            <person name="Topping I."/>
            <person name="Tsamla T."/>
            <person name="Vassiliev H."/>
            <person name="Vo A."/>
            <person name="Wangchuk T."/>
            <person name="Wangdi T."/>
            <person name="Weiand M."/>
            <person name="Wilkinson J."/>
            <person name="Wilson A."/>
            <person name="Yadav S."/>
            <person name="Young G."/>
            <person name="Yu Q."/>
            <person name="Zembek L."/>
            <person name="Zhong D."/>
            <person name="Zimmer A."/>
            <person name="Zwirko Z."/>
            <person name="Jaffe D.B."/>
            <person name="Alvarez P."/>
            <person name="Brockman W."/>
            <person name="Butler J."/>
            <person name="Chin C."/>
            <person name="Gnerre S."/>
            <person name="Grabherr M."/>
            <person name="Kleber M."/>
            <person name="Mauceli E."/>
            <person name="MacCallum I."/>
        </authorList>
    </citation>
    <scope>NUCLEOTIDE SEQUENCE [LARGE SCALE GENOMIC DNA]</scope>
    <source>
        <strain evidence="13">Tucson 14030-0811.24</strain>
    </source>
</reference>
<dbReference type="GO" id="GO:0005886">
    <property type="term" value="C:plasma membrane"/>
    <property type="evidence" value="ECO:0007669"/>
    <property type="project" value="UniProtKB-SubCell"/>
</dbReference>
<keyword evidence="3 10" id="KW-0716">Sensory transduction</keyword>
<dbReference type="InterPro" id="IPR004117">
    <property type="entry name" value="7tm6_olfct_rcpt"/>
</dbReference>
<protein>
    <recommendedName>
        <fullName evidence="10">Odorant receptor</fullName>
    </recommendedName>
</protein>
<feature type="transmembrane region" description="Helical" evidence="10">
    <location>
        <begin position="32"/>
        <end position="52"/>
    </location>
</feature>
<evidence type="ECO:0000256" key="5">
    <source>
        <dbReference type="ARBA" id="ARBA00022725"/>
    </source>
</evidence>
<evidence type="ECO:0000256" key="9">
    <source>
        <dbReference type="ARBA" id="ARBA00023224"/>
    </source>
</evidence>
<evidence type="ECO:0000256" key="6">
    <source>
        <dbReference type="ARBA" id="ARBA00022989"/>
    </source>
</evidence>
<evidence type="ECO:0000256" key="11">
    <source>
        <dbReference type="SAM" id="Coils"/>
    </source>
</evidence>
<dbReference type="AlphaFoldDB" id="B4N0F1"/>
<keyword evidence="4 10" id="KW-0812">Transmembrane</keyword>
<dbReference type="PhylomeDB" id="B4N0F1"/>
<dbReference type="GO" id="GO:0005549">
    <property type="term" value="F:odorant binding"/>
    <property type="evidence" value="ECO:0007669"/>
    <property type="project" value="InterPro"/>
</dbReference>
<name>B4N0F1_DROWI</name>
<evidence type="ECO:0000313" key="12">
    <source>
        <dbReference type="EMBL" id="EDW77564.1"/>
    </source>
</evidence>
<organism evidence="12 13">
    <name type="scientific">Drosophila willistoni</name>
    <name type="common">Fruit fly</name>
    <dbReference type="NCBI Taxonomy" id="7260"/>
    <lineage>
        <taxon>Eukaryota</taxon>
        <taxon>Metazoa</taxon>
        <taxon>Ecdysozoa</taxon>
        <taxon>Arthropoda</taxon>
        <taxon>Hexapoda</taxon>
        <taxon>Insecta</taxon>
        <taxon>Pterygota</taxon>
        <taxon>Neoptera</taxon>
        <taxon>Endopterygota</taxon>
        <taxon>Diptera</taxon>
        <taxon>Brachycera</taxon>
        <taxon>Muscomorpha</taxon>
        <taxon>Ephydroidea</taxon>
        <taxon>Drosophilidae</taxon>
        <taxon>Drosophila</taxon>
        <taxon>Sophophora</taxon>
    </lineage>
</organism>
<feature type="transmembrane region" description="Helical" evidence="10">
    <location>
        <begin position="249"/>
        <end position="276"/>
    </location>
</feature>
<evidence type="ECO:0000256" key="1">
    <source>
        <dbReference type="ARBA" id="ARBA00004651"/>
    </source>
</evidence>
<dbReference type="HOGENOM" id="CLU_033399_8_1_1"/>
<gene>
    <name evidence="12" type="primary">Dwil\GK24568</name>
    <name evidence="12" type="ORF">Dwil_GK24568</name>
</gene>
<evidence type="ECO:0000256" key="4">
    <source>
        <dbReference type="ARBA" id="ARBA00022692"/>
    </source>
</evidence>
<evidence type="ECO:0000256" key="3">
    <source>
        <dbReference type="ARBA" id="ARBA00022606"/>
    </source>
</evidence>
<dbReference type="OMA" id="CIRDQNA"/>
<dbReference type="Proteomes" id="UP000007798">
    <property type="component" value="Unassembled WGS sequence"/>
</dbReference>
<dbReference type="GO" id="GO:0007165">
    <property type="term" value="P:signal transduction"/>
    <property type="evidence" value="ECO:0007669"/>
    <property type="project" value="UniProtKB-KW"/>
</dbReference>
<evidence type="ECO:0000256" key="2">
    <source>
        <dbReference type="ARBA" id="ARBA00022475"/>
    </source>
</evidence>
<keyword evidence="11" id="KW-0175">Coiled coil</keyword>
<dbReference type="OrthoDB" id="7548151at2759"/>
<dbReference type="PANTHER" id="PTHR21137:SF35">
    <property type="entry name" value="ODORANT RECEPTOR 19A-RELATED"/>
    <property type="match status" value="1"/>
</dbReference>
<dbReference type="eggNOG" id="ENOG502RTKY">
    <property type="taxonomic scope" value="Eukaryota"/>
</dbReference>
<dbReference type="EMBL" id="CH963920">
    <property type="protein sequence ID" value="EDW77564.1"/>
    <property type="molecule type" value="Genomic_DNA"/>
</dbReference>
<sequence length="379" mass="44082">MKNTNKKIIDHFRICRIIWHFLGAFKLNARQYWNFFTVFHIFAGVLLPLSLLRAIASFDTPMENITNFCMAVTSVSTTLKFLCYMSKMDTLEQLEKILKQLDTRVNGSQQGLCFWQMVKQNRILCNLYLVIYISLTLFTEISFWLRSGRSLIFPGWFPLDWSESLINYVLALSFQCVSIFIQIMENMVDDLFPPLALNLIAGQCELLALRISGIGHNKNDNQRTNEKELINCICDQEKLHRLFQLTMDIISWPMLIQFIVIAIDFGTSMFTLIFYAKTPQDRFFFTFFLVGLNCEIFPVCYIGANVDFQFDRLHYAIFCSNWINQSRQYRQNALILAERIKKRPLLLAGHMVPIHLTTFMANCKAAYSIFTLIGDAGNK</sequence>
<dbReference type="Pfam" id="PF02949">
    <property type="entry name" value="7tm_6"/>
    <property type="match status" value="1"/>
</dbReference>
<keyword evidence="7 10" id="KW-0472">Membrane</keyword>
<comment type="similarity">
    <text evidence="10">Belongs to the insect chemoreceptor superfamily. Heteromeric odorant receptor channel (TC 1.A.69) family.</text>
</comment>
<keyword evidence="5 10" id="KW-0552">Olfaction</keyword>
<dbReference type="KEGG" id="dwi:6644348"/>
<feature type="transmembrane region" description="Helical" evidence="10">
    <location>
        <begin position="123"/>
        <end position="145"/>
    </location>
</feature>
<keyword evidence="6 10" id="KW-1133">Transmembrane helix</keyword>
<evidence type="ECO:0000256" key="8">
    <source>
        <dbReference type="ARBA" id="ARBA00023170"/>
    </source>
</evidence>
<accession>B4N0F1</accession>
<keyword evidence="9 10" id="KW-0807">Transducer</keyword>
<feature type="transmembrane region" description="Helical" evidence="10">
    <location>
        <begin position="64"/>
        <end position="83"/>
    </location>
</feature>
<feature type="transmembrane region" description="Helical" evidence="10">
    <location>
        <begin position="282"/>
        <end position="304"/>
    </location>
</feature>
<feature type="coiled-coil region" evidence="11">
    <location>
        <begin position="84"/>
        <end position="111"/>
    </location>
</feature>
<evidence type="ECO:0000313" key="13">
    <source>
        <dbReference type="Proteomes" id="UP000007798"/>
    </source>
</evidence>
<keyword evidence="8 10" id="KW-0675">Receptor</keyword>
<dbReference type="STRING" id="7260.B4N0F1"/>
<keyword evidence="13" id="KW-1185">Reference proteome</keyword>
<comment type="subcellular location">
    <subcellularLocation>
        <location evidence="1 10">Cell membrane</location>
        <topology evidence="1 10">Multi-pass membrane protein</topology>
    </subcellularLocation>
</comment>
<keyword evidence="2" id="KW-1003">Cell membrane</keyword>
<dbReference type="GO" id="GO:0004984">
    <property type="term" value="F:olfactory receptor activity"/>
    <property type="evidence" value="ECO:0007669"/>
    <property type="project" value="InterPro"/>
</dbReference>
<evidence type="ECO:0000256" key="7">
    <source>
        <dbReference type="ARBA" id="ARBA00023136"/>
    </source>
</evidence>
<dbReference type="FunCoup" id="B4N0F1">
    <property type="interactions" value="16"/>
</dbReference>
<dbReference type="PANTHER" id="PTHR21137">
    <property type="entry name" value="ODORANT RECEPTOR"/>
    <property type="match status" value="1"/>
</dbReference>